<keyword evidence="3" id="KW-0808">Transferase</keyword>
<keyword evidence="5" id="KW-0333">Golgi apparatus</keyword>
<gene>
    <name evidence="8" type="ORF">RND81_05G267400</name>
</gene>
<evidence type="ECO:0000256" key="1">
    <source>
        <dbReference type="ARBA" id="ARBA00004323"/>
    </source>
</evidence>
<comment type="similarity">
    <text evidence="2">Belongs to the glycosyltransferase 47 family.</text>
</comment>
<proteinExistence type="inferred from homology"/>
<comment type="caution">
    <text evidence="8">The sequence shown here is derived from an EMBL/GenBank/DDBJ whole genome shotgun (WGS) entry which is preliminary data.</text>
</comment>
<keyword evidence="6" id="KW-0812">Transmembrane</keyword>
<dbReference type="PANTHER" id="PTHR11062:SF282">
    <property type="entry name" value="XYLOGLUCAN GALACTOSYLTRANSFERASE GT11-RELATED"/>
    <property type="match status" value="1"/>
</dbReference>
<dbReference type="InterPro" id="IPR040911">
    <property type="entry name" value="Exostosin_GT47"/>
</dbReference>
<reference evidence="8" key="1">
    <citation type="submission" date="2024-03" db="EMBL/GenBank/DDBJ databases">
        <title>WGS assembly of Saponaria officinalis var. Norfolk2.</title>
        <authorList>
            <person name="Jenkins J."/>
            <person name="Shu S."/>
            <person name="Grimwood J."/>
            <person name="Barry K."/>
            <person name="Goodstein D."/>
            <person name="Schmutz J."/>
            <person name="Leebens-Mack J."/>
            <person name="Osbourn A."/>
        </authorList>
    </citation>
    <scope>NUCLEOTIDE SEQUENCE [LARGE SCALE GENOMIC DNA]</scope>
    <source>
        <strain evidence="8">JIC</strain>
    </source>
</reference>
<dbReference type="Proteomes" id="UP001443914">
    <property type="component" value="Unassembled WGS sequence"/>
</dbReference>
<feature type="transmembrane region" description="Helical" evidence="6">
    <location>
        <begin position="20"/>
        <end position="38"/>
    </location>
</feature>
<dbReference type="PANTHER" id="PTHR11062">
    <property type="entry name" value="EXOSTOSIN HEPARAN SULFATE GLYCOSYLTRANSFERASE -RELATED"/>
    <property type="match status" value="1"/>
</dbReference>
<evidence type="ECO:0000256" key="2">
    <source>
        <dbReference type="ARBA" id="ARBA00010271"/>
    </source>
</evidence>
<keyword evidence="6" id="KW-1133">Transmembrane helix</keyword>
<feature type="domain" description="Exostosin GT47" evidence="7">
    <location>
        <begin position="68"/>
        <end position="409"/>
    </location>
</feature>
<evidence type="ECO:0000259" key="7">
    <source>
        <dbReference type="Pfam" id="PF03016"/>
    </source>
</evidence>
<keyword evidence="6" id="KW-0472">Membrane</keyword>
<evidence type="ECO:0000256" key="5">
    <source>
        <dbReference type="ARBA" id="ARBA00023034"/>
    </source>
</evidence>
<protein>
    <recommendedName>
        <fullName evidence="7">Exostosin GT47 domain-containing protein</fullName>
    </recommendedName>
</protein>
<name>A0AAW1L2C3_SAPOF</name>
<evidence type="ECO:0000313" key="8">
    <source>
        <dbReference type="EMBL" id="KAK9727233.1"/>
    </source>
</evidence>
<evidence type="ECO:0000313" key="9">
    <source>
        <dbReference type="Proteomes" id="UP001443914"/>
    </source>
</evidence>
<organism evidence="8 9">
    <name type="scientific">Saponaria officinalis</name>
    <name type="common">Common soapwort</name>
    <name type="synonym">Lychnis saponaria</name>
    <dbReference type="NCBI Taxonomy" id="3572"/>
    <lineage>
        <taxon>Eukaryota</taxon>
        <taxon>Viridiplantae</taxon>
        <taxon>Streptophyta</taxon>
        <taxon>Embryophyta</taxon>
        <taxon>Tracheophyta</taxon>
        <taxon>Spermatophyta</taxon>
        <taxon>Magnoliopsida</taxon>
        <taxon>eudicotyledons</taxon>
        <taxon>Gunneridae</taxon>
        <taxon>Pentapetalae</taxon>
        <taxon>Caryophyllales</taxon>
        <taxon>Caryophyllaceae</taxon>
        <taxon>Caryophylleae</taxon>
        <taxon>Saponaria</taxon>
    </lineage>
</organism>
<dbReference type="GO" id="GO:0016757">
    <property type="term" value="F:glycosyltransferase activity"/>
    <property type="evidence" value="ECO:0007669"/>
    <property type="project" value="UniProtKB-KW"/>
</dbReference>
<evidence type="ECO:0000256" key="6">
    <source>
        <dbReference type="SAM" id="Phobius"/>
    </source>
</evidence>
<evidence type="ECO:0000256" key="4">
    <source>
        <dbReference type="ARBA" id="ARBA00022968"/>
    </source>
</evidence>
<dbReference type="InterPro" id="IPR004263">
    <property type="entry name" value="Exostosin"/>
</dbReference>
<accession>A0AAW1L2C3</accession>
<dbReference type="GO" id="GO:0000139">
    <property type="term" value="C:Golgi membrane"/>
    <property type="evidence" value="ECO:0007669"/>
    <property type="project" value="UniProtKB-SubCell"/>
</dbReference>
<sequence length="504" mass="58563">MSSKKSYNNNNNNINSNPYFISFFVILTFVLTFLVVSLDTSLYNVSYFANVSIFSLGTPRIASKLDECEGKFIYIQNLPSQFNDDLLKNCSTLNPWANMCNPLSNAGLGPHLNETDDLEVFSNSSWFATNQFSLEVIFHTRMKQYKCLTNDSSKAAAIFVPFYAGLDVGRNLWKNVASIKDKSSIELVRCLKKTREWTKMYGRDHFLVVGRITWDFRRQTNKDGDWGNCLFFLPEVKNMTSLIIESSPWNNTDFAVPYPTYFHPSSDQEVVNWQEKIRRKNRPYLFSFVGAPRPQLNDSIRNDIINQCLGSKNKHCKFMKCDNISKNCRKPRNVMKLFQKSVFCLQPPGDSYTRRSAFDSILAGCIPVFFHPASAYVQYTWHLPRNYTMYSVFIPMEDVKNGSLSIEKKLVSISKDEIENMREEVIKLIPRVVYANPKAKLEKFEDAFDVSINEVLKRVEDIKKVIKEGVNSTYESFPEEFSWKYNFFGGLENRMWDRYFERHG</sequence>
<dbReference type="AlphaFoldDB" id="A0AAW1L2C3"/>
<evidence type="ECO:0000256" key="3">
    <source>
        <dbReference type="ARBA" id="ARBA00022676"/>
    </source>
</evidence>
<dbReference type="Pfam" id="PF03016">
    <property type="entry name" value="Exostosin_GT47"/>
    <property type="match status" value="1"/>
</dbReference>
<dbReference type="EMBL" id="JBDFQZ010000005">
    <property type="protein sequence ID" value="KAK9727233.1"/>
    <property type="molecule type" value="Genomic_DNA"/>
</dbReference>
<keyword evidence="3" id="KW-0328">Glycosyltransferase</keyword>
<keyword evidence="9" id="KW-1185">Reference proteome</keyword>
<keyword evidence="4" id="KW-0735">Signal-anchor</keyword>
<comment type="subcellular location">
    <subcellularLocation>
        <location evidence="1">Golgi apparatus membrane</location>
        <topology evidence="1">Single-pass type II membrane protein</topology>
    </subcellularLocation>
</comment>